<gene>
    <name evidence="2" type="primary">LOC115916355</name>
</gene>
<name>A0A8U8BGT0_GEOPR</name>
<keyword evidence="3" id="KW-1185">Reference proteome</keyword>
<feature type="region of interest" description="Disordered" evidence="1">
    <location>
        <begin position="82"/>
        <end position="167"/>
    </location>
</feature>
<accession>A0A8U8BGT0</accession>
<proteinExistence type="predicted"/>
<sequence length="386" mass="40827">MTSASTKVGEIFSAAGAAFTRLGELTMQLHPGTDSSAAGSRWTEPELALLRGAVSRFGEDLNRLSALIKDRTVAQLKAAAKRKAYEDSGVPLPPPSADSPKKGPRKNPPGSGGAPHDPPGPPGKKLKVAEPPPSDSDPPGDLVDVEGFGDPPKKLNFDQGMTPKKNPKIWGGLSLNLGGVPPHPFPFFQQPEVGAPKGPPQKTPNFSPNLGVSPNPPQFWGPPSQFLVSSPNLGTPPLCPPIKFWGFPPPQFCLRVVFWVLPPFWGPPSPKFGVSPVFWVLLPTIFGVPPHESGLGLRFYWGHTEDETGEPQILGSWKVLGGGILGCLGSIFGVSGALLGCPRTILGCLGVVWGFRGILEALSGFWGSLVRFLGFLGGFLGFSGEF</sequence>
<dbReference type="PANTHER" id="PTHR21397:SF2">
    <property type="entry name" value="CHROMATIN COMPLEXES SUBUNIT BAP18"/>
    <property type="match status" value="1"/>
</dbReference>
<dbReference type="GO" id="GO:0071339">
    <property type="term" value="C:MLL1 complex"/>
    <property type="evidence" value="ECO:0007669"/>
    <property type="project" value="TreeGrafter"/>
</dbReference>
<dbReference type="Ensembl" id="ENSCPVT00000027840.1">
    <property type="protein sequence ID" value="ENSCPVP00000024609.1"/>
    <property type="gene ID" value="ENSCPVG00000012272.2"/>
</dbReference>
<dbReference type="AlphaFoldDB" id="A0A8U8BGT0"/>
<dbReference type="Proteomes" id="UP000694382">
    <property type="component" value="Unassembled WGS sequence"/>
</dbReference>
<evidence type="ECO:0000313" key="3">
    <source>
        <dbReference type="Proteomes" id="UP000694382"/>
    </source>
</evidence>
<reference evidence="2" key="2">
    <citation type="submission" date="2025-09" db="UniProtKB">
        <authorList>
            <consortium name="Ensembl"/>
        </authorList>
    </citation>
    <scope>IDENTIFICATION</scope>
</reference>
<evidence type="ECO:0000313" key="2">
    <source>
        <dbReference type="Ensembl" id="ENSCPVP00000024609.1"/>
    </source>
</evidence>
<protein>
    <submittedName>
        <fullName evidence="2">Uncharacterized protein</fullName>
    </submittedName>
</protein>
<organism evidence="2 3">
    <name type="scientific">Geospiza parvula</name>
    <name type="common">Small tree-finch</name>
    <name type="synonym">Camarhynchus parvulus</name>
    <dbReference type="NCBI Taxonomy" id="87175"/>
    <lineage>
        <taxon>Eukaryota</taxon>
        <taxon>Metazoa</taxon>
        <taxon>Chordata</taxon>
        <taxon>Craniata</taxon>
        <taxon>Vertebrata</taxon>
        <taxon>Euteleostomi</taxon>
        <taxon>Archelosauria</taxon>
        <taxon>Archosauria</taxon>
        <taxon>Dinosauria</taxon>
        <taxon>Saurischia</taxon>
        <taxon>Theropoda</taxon>
        <taxon>Coelurosauria</taxon>
        <taxon>Aves</taxon>
        <taxon>Neognathae</taxon>
        <taxon>Neoaves</taxon>
        <taxon>Telluraves</taxon>
        <taxon>Australaves</taxon>
        <taxon>Passeriformes</taxon>
        <taxon>Thraupidae</taxon>
        <taxon>Camarhynchus</taxon>
    </lineage>
</organism>
<dbReference type="GO" id="GO:0016589">
    <property type="term" value="C:NURF complex"/>
    <property type="evidence" value="ECO:0007669"/>
    <property type="project" value="TreeGrafter"/>
</dbReference>
<evidence type="ECO:0000256" key="1">
    <source>
        <dbReference type="SAM" id="MobiDB-lite"/>
    </source>
</evidence>
<dbReference type="PANTHER" id="PTHR21397">
    <property type="entry name" value="CHROMATIN COMPLEXES SUBUNIT BAP18-RELATED"/>
    <property type="match status" value="1"/>
</dbReference>
<reference evidence="2" key="1">
    <citation type="submission" date="2025-08" db="UniProtKB">
        <authorList>
            <consortium name="Ensembl"/>
        </authorList>
    </citation>
    <scope>IDENTIFICATION</scope>
</reference>